<keyword evidence="9" id="KW-0482">Metalloprotease</keyword>
<reference evidence="10" key="1">
    <citation type="journal article" date="2020" name="mSystems">
        <title>Genome- and Community-Level Interaction Insights into Carbon Utilization and Element Cycling Functions of Hydrothermarchaeota in Hydrothermal Sediment.</title>
        <authorList>
            <person name="Zhou Z."/>
            <person name="Liu Y."/>
            <person name="Xu W."/>
            <person name="Pan J."/>
            <person name="Luo Z.H."/>
            <person name="Li M."/>
        </authorList>
    </citation>
    <scope>NUCLEOTIDE SEQUENCE [LARGE SCALE GENOMIC DNA]</scope>
    <source>
        <strain evidence="10">SpSt-1</strain>
    </source>
</reference>
<name>A0A7C5UXF0_9CREN</name>
<comment type="cofactor">
    <cofactor evidence="1">
        <name>Co(2+)</name>
        <dbReference type="ChEBI" id="CHEBI:48828"/>
    </cofactor>
</comment>
<dbReference type="GO" id="GO:0008237">
    <property type="term" value="F:metallopeptidase activity"/>
    <property type="evidence" value="ECO:0007669"/>
    <property type="project" value="UniProtKB-KW"/>
</dbReference>
<evidence type="ECO:0000256" key="5">
    <source>
        <dbReference type="ARBA" id="ARBA00022438"/>
    </source>
</evidence>
<keyword evidence="8" id="KW-0378">Hydrolase</keyword>
<dbReference type="PANTHER" id="PTHR34448">
    <property type="entry name" value="AMINOPEPTIDASE"/>
    <property type="match status" value="1"/>
</dbReference>
<dbReference type="InterPro" id="IPR000787">
    <property type="entry name" value="Peptidase_M29"/>
</dbReference>
<evidence type="ECO:0000256" key="3">
    <source>
        <dbReference type="ARBA" id="ARBA00001947"/>
    </source>
</evidence>
<dbReference type="AlphaFoldDB" id="A0A7C5UXF0"/>
<dbReference type="PRINTS" id="PR00919">
    <property type="entry name" value="THERMOPTASE"/>
</dbReference>
<protein>
    <submittedName>
        <fullName evidence="10">Aminopeptidase</fullName>
    </submittedName>
</protein>
<dbReference type="GO" id="GO:0046872">
    <property type="term" value="F:metal ion binding"/>
    <property type="evidence" value="ECO:0007669"/>
    <property type="project" value="UniProtKB-KW"/>
</dbReference>
<gene>
    <name evidence="10" type="ORF">ENL47_02605</name>
</gene>
<evidence type="ECO:0000313" key="10">
    <source>
        <dbReference type="EMBL" id="HHR95721.1"/>
    </source>
</evidence>
<sequence length="367" mass="41985">MNLDKYSKLILDYCVNVKKFDEIAIYASTEAFPLVKELWKGIILRNAYPRLIITDEILSELFYRHASQELLEYVSPIDRFVMEKIDVRINILSPTHSKPFISIDPEKIKIRSRALSIIREIFMKRDATGELRWVVAPYPTNAMAQEASMSIVEFEEFVYRAVKLHMENPIEAWIQQAKMQERVVGLLSKVDEIRFVDENTDLLVKVGGRVWINDDGKNNMPGGEIFTAPHEDSVEGVIVFSYPAIYSGVEVEGIKLEFKRGKVVNASALKGEEFLKRIIEVDDGARRVGEIAFGLNYDISRFTKEILFDEKIGGTIHLALGSAYLRTGGVNKSSIHWDMIKDMRKGKVYADNDLIYENGRFIKDFIG</sequence>
<dbReference type="EMBL" id="DRUB01000048">
    <property type="protein sequence ID" value="HHR95721.1"/>
    <property type="molecule type" value="Genomic_DNA"/>
</dbReference>
<dbReference type="SUPFAM" id="SSF144052">
    <property type="entry name" value="Thermophilic metalloprotease-like"/>
    <property type="match status" value="1"/>
</dbReference>
<evidence type="ECO:0000256" key="6">
    <source>
        <dbReference type="ARBA" id="ARBA00022670"/>
    </source>
</evidence>
<dbReference type="GO" id="GO:0006508">
    <property type="term" value="P:proteolysis"/>
    <property type="evidence" value="ECO:0007669"/>
    <property type="project" value="UniProtKB-KW"/>
</dbReference>
<evidence type="ECO:0000256" key="2">
    <source>
        <dbReference type="ARBA" id="ARBA00001946"/>
    </source>
</evidence>
<comment type="cofactor">
    <cofactor evidence="2">
        <name>Mg(2+)</name>
        <dbReference type="ChEBI" id="CHEBI:18420"/>
    </cofactor>
</comment>
<evidence type="ECO:0000256" key="7">
    <source>
        <dbReference type="ARBA" id="ARBA00022723"/>
    </source>
</evidence>
<keyword evidence="6" id="KW-0645">Protease</keyword>
<dbReference type="InterPro" id="IPR035097">
    <property type="entry name" value="M29_N-terminal"/>
</dbReference>
<proteinExistence type="inferred from homology"/>
<dbReference type="PANTHER" id="PTHR34448:SF1">
    <property type="entry name" value="BLL6088 PROTEIN"/>
    <property type="match status" value="1"/>
</dbReference>
<comment type="similarity">
    <text evidence="4">Belongs to the peptidase M29 family.</text>
</comment>
<organism evidence="10">
    <name type="scientific">Ignisphaera aggregans</name>
    <dbReference type="NCBI Taxonomy" id="334771"/>
    <lineage>
        <taxon>Archaea</taxon>
        <taxon>Thermoproteota</taxon>
        <taxon>Thermoprotei</taxon>
        <taxon>Desulfurococcales</taxon>
        <taxon>Desulfurococcaceae</taxon>
        <taxon>Ignisphaera</taxon>
    </lineage>
</organism>
<evidence type="ECO:0000256" key="1">
    <source>
        <dbReference type="ARBA" id="ARBA00001941"/>
    </source>
</evidence>
<dbReference type="Gene3D" id="3.40.1830.10">
    <property type="entry name" value="Thermophilic metalloprotease (M29)"/>
    <property type="match status" value="1"/>
</dbReference>
<accession>A0A7C5UXF0</accession>
<comment type="caution">
    <text evidence="10">The sequence shown here is derived from an EMBL/GenBank/DDBJ whole genome shotgun (WGS) entry which is preliminary data.</text>
</comment>
<evidence type="ECO:0000256" key="4">
    <source>
        <dbReference type="ARBA" id="ARBA00008236"/>
    </source>
</evidence>
<dbReference type="Pfam" id="PF02073">
    <property type="entry name" value="Peptidase_M29"/>
    <property type="match status" value="1"/>
</dbReference>
<dbReference type="InterPro" id="IPR052170">
    <property type="entry name" value="M29_Exopeptidase"/>
</dbReference>
<comment type="cofactor">
    <cofactor evidence="3">
        <name>Zn(2+)</name>
        <dbReference type="ChEBI" id="CHEBI:29105"/>
    </cofactor>
</comment>
<evidence type="ECO:0000256" key="9">
    <source>
        <dbReference type="ARBA" id="ARBA00023049"/>
    </source>
</evidence>
<evidence type="ECO:0000256" key="8">
    <source>
        <dbReference type="ARBA" id="ARBA00022801"/>
    </source>
</evidence>
<keyword evidence="7" id="KW-0479">Metal-binding</keyword>
<dbReference type="GO" id="GO:0004177">
    <property type="term" value="F:aminopeptidase activity"/>
    <property type="evidence" value="ECO:0007669"/>
    <property type="project" value="UniProtKB-KW"/>
</dbReference>
<keyword evidence="5 10" id="KW-0031">Aminopeptidase</keyword>